<keyword evidence="2" id="KW-1185">Reference proteome</keyword>
<evidence type="ECO:0000313" key="2">
    <source>
        <dbReference type="Proteomes" id="UP000796880"/>
    </source>
</evidence>
<dbReference type="OrthoDB" id="1915921at2759"/>
<sequence length="256" mass="28577">MCMSTDYHGVRFNDRYRHRRLNIQSFSVRFSGLRATKPLPESLTLLYLPRVDDNDNDSTGLVVHGSKVRPHSRAFVSLHREGDTVFASREPVRASDGVRFEVYLREEKVLKGIFSKDEESDENLWVLDCKCALESDVAGLKVSEAEVHVAVEGDVAVTRMVSFKRKRRCGKGFTGLEEIPEETEMDVELDGCDCSCSCGSSEIDGGDSKEGCDGETELDMEGVRWAVDVGIWVMCLGVGFLVSKASAKTLRRIRIL</sequence>
<reference evidence="1" key="1">
    <citation type="submission" date="2020-03" db="EMBL/GenBank/DDBJ databases">
        <title>A high-quality chromosome-level genome assembly of a woody plant with both climbing and erect habits, Rhamnella rubrinervis.</title>
        <authorList>
            <person name="Lu Z."/>
            <person name="Yang Y."/>
            <person name="Zhu X."/>
            <person name="Sun Y."/>
        </authorList>
    </citation>
    <scope>NUCLEOTIDE SEQUENCE</scope>
    <source>
        <strain evidence="1">BYM</strain>
        <tissue evidence="1">Leaf</tissue>
    </source>
</reference>
<dbReference type="PANTHER" id="PTHR37244">
    <property type="entry name" value="NADP-SPECIFIC GLUTAMATE DEHYDROGENASE"/>
    <property type="match status" value="1"/>
</dbReference>
<accession>A0A8K0GPZ1</accession>
<dbReference type="PANTHER" id="PTHR37244:SF1">
    <property type="entry name" value="NADP-SPECIFIC GLUTAMATE DEHYDROGENASE"/>
    <property type="match status" value="1"/>
</dbReference>
<dbReference type="Proteomes" id="UP000796880">
    <property type="component" value="Unassembled WGS sequence"/>
</dbReference>
<protein>
    <submittedName>
        <fullName evidence="1">Uncharacterized protein</fullName>
    </submittedName>
</protein>
<proteinExistence type="predicted"/>
<comment type="caution">
    <text evidence="1">The sequence shown here is derived from an EMBL/GenBank/DDBJ whole genome shotgun (WGS) entry which is preliminary data.</text>
</comment>
<evidence type="ECO:0000313" key="1">
    <source>
        <dbReference type="EMBL" id="KAF3434199.1"/>
    </source>
</evidence>
<dbReference type="EMBL" id="VOIH02000011">
    <property type="protein sequence ID" value="KAF3434199.1"/>
    <property type="molecule type" value="Genomic_DNA"/>
</dbReference>
<organism evidence="1 2">
    <name type="scientific">Rhamnella rubrinervis</name>
    <dbReference type="NCBI Taxonomy" id="2594499"/>
    <lineage>
        <taxon>Eukaryota</taxon>
        <taxon>Viridiplantae</taxon>
        <taxon>Streptophyta</taxon>
        <taxon>Embryophyta</taxon>
        <taxon>Tracheophyta</taxon>
        <taxon>Spermatophyta</taxon>
        <taxon>Magnoliopsida</taxon>
        <taxon>eudicotyledons</taxon>
        <taxon>Gunneridae</taxon>
        <taxon>Pentapetalae</taxon>
        <taxon>rosids</taxon>
        <taxon>fabids</taxon>
        <taxon>Rosales</taxon>
        <taxon>Rhamnaceae</taxon>
        <taxon>rhamnoid group</taxon>
        <taxon>Rhamneae</taxon>
        <taxon>Rhamnella</taxon>
    </lineage>
</organism>
<name>A0A8K0GPZ1_9ROSA</name>
<gene>
    <name evidence="1" type="ORF">FNV43_RR25302</name>
</gene>
<dbReference type="AlphaFoldDB" id="A0A8K0GPZ1"/>